<organism evidence="3 4">
    <name type="scientific">Hypholoma sublateritium (strain FD-334 SS-4)</name>
    <dbReference type="NCBI Taxonomy" id="945553"/>
    <lineage>
        <taxon>Eukaryota</taxon>
        <taxon>Fungi</taxon>
        <taxon>Dikarya</taxon>
        <taxon>Basidiomycota</taxon>
        <taxon>Agaricomycotina</taxon>
        <taxon>Agaricomycetes</taxon>
        <taxon>Agaricomycetidae</taxon>
        <taxon>Agaricales</taxon>
        <taxon>Agaricineae</taxon>
        <taxon>Strophariaceae</taxon>
        <taxon>Hypholoma</taxon>
    </lineage>
</organism>
<dbReference type="EMBL" id="KN817623">
    <property type="protein sequence ID" value="KJA16319.1"/>
    <property type="molecule type" value="Genomic_DNA"/>
</dbReference>
<keyword evidence="4" id="KW-1185">Reference proteome</keyword>
<evidence type="ECO:0000259" key="2">
    <source>
        <dbReference type="PROSITE" id="PS51184"/>
    </source>
</evidence>
<gene>
    <name evidence="3" type="ORF">HYPSUDRAFT_58270</name>
</gene>
<dbReference type="Proteomes" id="UP000054270">
    <property type="component" value="Unassembled WGS sequence"/>
</dbReference>
<feature type="region of interest" description="Disordered" evidence="1">
    <location>
        <begin position="685"/>
        <end position="723"/>
    </location>
</feature>
<dbReference type="SUPFAM" id="SSF51197">
    <property type="entry name" value="Clavaminate synthase-like"/>
    <property type="match status" value="1"/>
</dbReference>
<evidence type="ECO:0000313" key="3">
    <source>
        <dbReference type="EMBL" id="KJA16319.1"/>
    </source>
</evidence>
<dbReference type="InterPro" id="IPR003347">
    <property type="entry name" value="JmjC_dom"/>
</dbReference>
<feature type="domain" description="JmjC" evidence="2">
    <location>
        <begin position="355"/>
        <end position="512"/>
    </location>
</feature>
<evidence type="ECO:0000256" key="1">
    <source>
        <dbReference type="SAM" id="MobiDB-lite"/>
    </source>
</evidence>
<feature type="region of interest" description="Disordered" evidence="1">
    <location>
        <begin position="27"/>
        <end position="70"/>
    </location>
</feature>
<accession>A0A0D2NAX0</accession>
<dbReference type="OrthoDB" id="2635829at2759"/>
<feature type="compositionally biased region" description="Polar residues" evidence="1">
    <location>
        <begin position="59"/>
        <end position="68"/>
    </location>
</feature>
<proteinExistence type="predicted"/>
<reference evidence="4" key="1">
    <citation type="submission" date="2014-04" db="EMBL/GenBank/DDBJ databases">
        <title>Evolutionary Origins and Diversification of the Mycorrhizal Mutualists.</title>
        <authorList>
            <consortium name="DOE Joint Genome Institute"/>
            <consortium name="Mycorrhizal Genomics Consortium"/>
            <person name="Kohler A."/>
            <person name="Kuo A."/>
            <person name="Nagy L.G."/>
            <person name="Floudas D."/>
            <person name="Copeland A."/>
            <person name="Barry K.W."/>
            <person name="Cichocki N."/>
            <person name="Veneault-Fourrey C."/>
            <person name="LaButti K."/>
            <person name="Lindquist E.A."/>
            <person name="Lipzen A."/>
            <person name="Lundell T."/>
            <person name="Morin E."/>
            <person name="Murat C."/>
            <person name="Riley R."/>
            <person name="Ohm R."/>
            <person name="Sun H."/>
            <person name="Tunlid A."/>
            <person name="Henrissat B."/>
            <person name="Grigoriev I.V."/>
            <person name="Hibbett D.S."/>
            <person name="Martin F."/>
        </authorList>
    </citation>
    <scope>NUCLEOTIDE SEQUENCE [LARGE SCALE GENOMIC DNA]</scope>
    <source>
        <strain evidence="4">FD-334 SS-4</strain>
    </source>
</reference>
<dbReference type="STRING" id="945553.A0A0D2NAX0"/>
<dbReference type="PROSITE" id="PS51184">
    <property type="entry name" value="JMJC"/>
    <property type="match status" value="1"/>
</dbReference>
<dbReference type="Gene3D" id="2.60.120.650">
    <property type="entry name" value="Cupin"/>
    <property type="match status" value="1"/>
</dbReference>
<dbReference type="AlphaFoldDB" id="A0A0D2NAX0"/>
<sequence>MAEFNFALPGANPKAKATLKIRRANTLTQNKVTGGEKVSEGSGAPAGKYKAKKRHRDQSIGSDQQPAHETNVALGVPLELIDDPMLYRIENYHPIEAHPSSPPPLHTPPAAEIFVQRPPPALIANRMPDPDIMDYFEPFSQLIEARPPSPPPLYPPPTAGVYAQRPPGLIVNEILPDPDVIIDPRSPYAVWGDGKYLTRLPFVPDPIKPECNALKLLSAHLEELVPSVQDAHGTKLVDYYTYANYGSLAALGAQIKSSMAFGRYAVVEGCPDLPKIQLTLSDMAESLHIQPTEQFQVHDSLLREKHHTEPQVVLSISDFIDNLKDPNAIQAIPDSPNGTAQHPLLVGQVSISPILFQDEGYIATDKARKLFTNIPIDMKSSRVGAIKHQPLFHTYIHHDASGMGTWTHISSGNKFWVLAVPNDQNKFLHLNEIHYHNKKFILRTQGRGQHQVYDYPKTTTRYCIYGKAGDIIFQPPNAWHEVFTPCKSITVGGHFYSYDTMHFSDVARYFDVKSSGSVNQHDASAQLIMSAMVTRMPHLGSRVYYRKPLISLCRMILRPHLYLLPNEERDAHLLADLSVYLAEVVGKYGPAESQSRVFKGGDHTRLPTVTKAAILGARIIAHHFNFDLISTDFLFTPIPWYNPGDKLVLTDKVKAEMEHDMLHGTRKYIVFWQCAELWTSRRRHKHGPPVERGLATATHVRRRGRRAARGSRRTAVASTDPARRARKLREAAAAFREQSPIVDKRGMARVLWTCAAQPALSSRRVLRAWWSDLSTPAGSAYMDDERGEGREMGGIHPKGRKAEEMRRLLYEKTEGERVAMSCTRAGVVYSPRMQLDSDSARLLLAERVMHEIHLPIWTSAGIIATHGSFVFVEVPYFAEALKDVREYCDKGRWRWD</sequence>
<feature type="compositionally biased region" description="Basic residues" evidence="1">
    <location>
        <begin position="699"/>
        <end position="712"/>
    </location>
</feature>
<evidence type="ECO:0000313" key="4">
    <source>
        <dbReference type="Proteomes" id="UP000054270"/>
    </source>
</evidence>
<name>A0A0D2NAX0_HYPSF</name>
<protein>
    <recommendedName>
        <fullName evidence="2">JmjC domain-containing protein</fullName>
    </recommendedName>
</protein>